<dbReference type="PRINTS" id="PR00420">
    <property type="entry name" value="RNGMNOXGNASE"/>
</dbReference>
<name>A0A316ALV6_9BACT</name>
<dbReference type="OrthoDB" id="9806565at2"/>
<dbReference type="InterPro" id="IPR002938">
    <property type="entry name" value="FAD-bd"/>
</dbReference>
<protein>
    <submittedName>
        <fullName evidence="2">Flavin-dependent dehydrogenase</fullName>
    </submittedName>
</protein>
<dbReference type="AlphaFoldDB" id="A0A316ALV6"/>
<accession>A0A316ALV6</accession>
<dbReference type="PANTHER" id="PTHR43747:SF1">
    <property type="entry name" value="SLR1998 PROTEIN"/>
    <property type="match status" value="1"/>
</dbReference>
<dbReference type="Gene3D" id="3.50.50.60">
    <property type="entry name" value="FAD/NAD(P)-binding domain"/>
    <property type="match status" value="1"/>
</dbReference>
<sequence length="423" mass="47702">MQEIDVLVIGAGPAGTVAASYLAGKGYRVTILEKETFPRFQIGESLLPCCMEHLQEAGLLEAIKKLDFQKKTGAAFMRGSQRCEFYFTEQYTNGWSWTWQVKRADFDLALALETERKGVQLLFNCSVETVSCSEKRQHIQYRNPDNQLIDLEAQFVIDASGYGRVLPRLFNLSRPSSFVPRGAIFSHLQDPHRSTAESQNIFVHAFNDNEAWLWAIPFSDGTTSVGIVSEQEYIRSLSADQGTGYWSIIRNFPDLQGRFSDVDMVFEPKAILGYSVGVTRMWGPGFVLAGNSTEFLDPIFSSGVTFATSSGLRAAKLTHRQLQGENVDWQKDYEEVIQDGIDVFRSYVTGWYNGDFQTIVFAKEIDQGFKQQICSVLAGYVWDQSNPFVKKHDTILATLAKVIRIKERMPDPSNSPKPSDRLQ</sequence>
<dbReference type="Proteomes" id="UP000245880">
    <property type="component" value="Unassembled WGS sequence"/>
</dbReference>
<dbReference type="GO" id="GO:0071949">
    <property type="term" value="F:FAD binding"/>
    <property type="evidence" value="ECO:0007669"/>
    <property type="project" value="InterPro"/>
</dbReference>
<dbReference type="PANTHER" id="PTHR43747">
    <property type="entry name" value="FAD-BINDING PROTEIN"/>
    <property type="match status" value="1"/>
</dbReference>
<feature type="domain" description="FAD-binding" evidence="1">
    <location>
        <begin position="3"/>
        <end position="162"/>
    </location>
</feature>
<evidence type="ECO:0000259" key="1">
    <source>
        <dbReference type="Pfam" id="PF01494"/>
    </source>
</evidence>
<organism evidence="2 3">
    <name type="scientific">Dyadobacter jejuensis</name>
    <dbReference type="NCBI Taxonomy" id="1082580"/>
    <lineage>
        <taxon>Bacteria</taxon>
        <taxon>Pseudomonadati</taxon>
        <taxon>Bacteroidota</taxon>
        <taxon>Cytophagia</taxon>
        <taxon>Cytophagales</taxon>
        <taxon>Spirosomataceae</taxon>
        <taxon>Dyadobacter</taxon>
    </lineage>
</organism>
<dbReference type="InterPro" id="IPR050816">
    <property type="entry name" value="Flavin-dep_Halogenase_NPB"/>
</dbReference>
<dbReference type="EMBL" id="QGDT01000004">
    <property type="protein sequence ID" value="PWJ58551.1"/>
    <property type="molecule type" value="Genomic_DNA"/>
</dbReference>
<keyword evidence="3" id="KW-1185">Reference proteome</keyword>
<gene>
    <name evidence="2" type="ORF">CLV98_104411</name>
</gene>
<dbReference type="RefSeq" id="WP_109674381.1">
    <property type="nucleotide sequence ID" value="NZ_QGDT01000004.1"/>
</dbReference>
<evidence type="ECO:0000313" key="2">
    <source>
        <dbReference type="EMBL" id="PWJ58551.1"/>
    </source>
</evidence>
<dbReference type="InterPro" id="IPR036188">
    <property type="entry name" value="FAD/NAD-bd_sf"/>
</dbReference>
<comment type="caution">
    <text evidence="2">The sequence shown here is derived from an EMBL/GenBank/DDBJ whole genome shotgun (WGS) entry which is preliminary data.</text>
</comment>
<proteinExistence type="predicted"/>
<reference evidence="2 3" key="1">
    <citation type="submission" date="2018-03" db="EMBL/GenBank/DDBJ databases">
        <title>Genomic Encyclopedia of Archaeal and Bacterial Type Strains, Phase II (KMG-II): from individual species to whole genera.</title>
        <authorList>
            <person name="Goeker M."/>
        </authorList>
    </citation>
    <scope>NUCLEOTIDE SEQUENCE [LARGE SCALE GENOMIC DNA]</scope>
    <source>
        <strain evidence="2 3">DSM 100346</strain>
    </source>
</reference>
<dbReference type="SUPFAM" id="SSF51905">
    <property type="entry name" value="FAD/NAD(P)-binding domain"/>
    <property type="match status" value="1"/>
</dbReference>
<evidence type="ECO:0000313" key="3">
    <source>
        <dbReference type="Proteomes" id="UP000245880"/>
    </source>
</evidence>
<dbReference type="Pfam" id="PF01494">
    <property type="entry name" value="FAD_binding_3"/>
    <property type="match status" value="1"/>
</dbReference>